<proteinExistence type="predicted"/>
<dbReference type="EMBL" id="VSSQ01040957">
    <property type="protein sequence ID" value="MPM94294.1"/>
    <property type="molecule type" value="Genomic_DNA"/>
</dbReference>
<gene>
    <name evidence="1" type="ORF">SDC9_141440</name>
</gene>
<organism evidence="1">
    <name type="scientific">bioreactor metagenome</name>
    <dbReference type="NCBI Taxonomy" id="1076179"/>
    <lineage>
        <taxon>unclassified sequences</taxon>
        <taxon>metagenomes</taxon>
        <taxon>ecological metagenomes</taxon>
    </lineage>
</organism>
<protein>
    <submittedName>
        <fullName evidence="1">Uncharacterized protein</fullName>
    </submittedName>
</protein>
<reference evidence="1" key="1">
    <citation type="submission" date="2019-08" db="EMBL/GenBank/DDBJ databases">
        <authorList>
            <person name="Kucharzyk K."/>
            <person name="Murdoch R.W."/>
            <person name="Higgins S."/>
            <person name="Loffler F."/>
        </authorList>
    </citation>
    <scope>NUCLEOTIDE SEQUENCE</scope>
</reference>
<sequence length="80" mass="9558">MAHFICRLLIMNKRVLFRVPHSEKTRFVSMASKNTVHLLLVQMFHILNPERIKPLLQEDYIRQEDRAPCLHYMVGRVLTI</sequence>
<evidence type="ECO:0000313" key="1">
    <source>
        <dbReference type="EMBL" id="MPM94294.1"/>
    </source>
</evidence>
<accession>A0A645DXN7</accession>
<dbReference type="AlphaFoldDB" id="A0A645DXN7"/>
<comment type="caution">
    <text evidence="1">The sequence shown here is derived from an EMBL/GenBank/DDBJ whole genome shotgun (WGS) entry which is preliminary data.</text>
</comment>
<name>A0A645DXN7_9ZZZZ</name>